<sequence>QKYKIAKSKRQLNALTKETKKIIHEYRNKEVEKYLLNFSRGEDTNYSLWKTAKRIKRTIIPTPAIKKLDNTWAKTSLEQAMTFVEHLRQTFQPVSNYNKQ</sequence>
<gene>
    <name evidence="1" type="ORF">WN51_10032</name>
</gene>
<dbReference type="Proteomes" id="UP000053105">
    <property type="component" value="Unassembled WGS sequence"/>
</dbReference>
<dbReference type="GO" id="GO:0003964">
    <property type="term" value="F:RNA-directed DNA polymerase activity"/>
    <property type="evidence" value="ECO:0007669"/>
    <property type="project" value="UniProtKB-KW"/>
</dbReference>
<accession>A0A0M9ABF3</accession>
<name>A0A0M9ABF3_9HYME</name>
<dbReference type="OrthoDB" id="7698997at2759"/>
<proteinExistence type="predicted"/>
<keyword evidence="1" id="KW-0548">Nucleotidyltransferase</keyword>
<protein>
    <submittedName>
        <fullName evidence="1">RNA-directed DNA polymerase from mobile element jockey</fullName>
    </submittedName>
</protein>
<dbReference type="AlphaFoldDB" id="A0A0M9ABF3"/>
<keyword evidence="1" id="KW-0808">Transferase</keyword>
<evidence type="ECO:0000313" key="1">
    <source>
        <dbReference type="EMBL" id="KOX81107.1"/>
    </source>
</evidence>
<feature type="non-terminal residue" evidence="1">
    <location>
        <position position="1"/>
    </location>
</feature>
<dbReference type="EMBL" id="KQ435692">
    <property type="protein sequence ID" value="KOX81107.1"/>
    <property type="molecule type" value="Genomic_DNA"/>
</dbReference>
<evidence type="ECO:0000313" key="2">
    <source>
        <dbReference type="Proteomes" id="UP000053105"/>
    </source>
</evidence>
<organism evidence="1 2">
    <name type="scientific">Melipona quadrifasciata</name>
    <dbReference type="NCBI Taxonomy" id="166423"/>
    <lineage>
        <taxon>Eukaryota</taxon>
        <taxon>Metazoa</taxon>
        <taxon>Ecdysozoa</taxon>
        <taxon>Arthropoda</taxon>
        <taxon>Hexapoda</taxon>
        <taxon>Insecta</taxon>
        <taxon>Pterygota</taxon>
        <taxon>Neoptera</taxon>
        <taxon>Endopterygota</taxon>
        <taxon>Hymenoptera</taxon>
        <taxon>Apocrita</taxon>
        <taxon>Aculeata</taxon>
        <taxon>Apoidea</taxon>
        <taxon>Anthophila</taxon>
        <taxon>Apidae</taxon>
        <taxon>Melipona</taxon>
    </lineage>
</organism>
<keyword evidence="1" id="KW-0695">RNA-directed DNA polymerase</keyword>
<keyword evidence="2" id="KW-1185">Reference proteome</keyword>
<reference evidence="1 2" key="1">
    <citation type="submission" date="2015-07" db="EMBL/GenBank/DDBJ databases">
        <title>The genome of Melipona quadrifasciata.</title>
        <authorList>
            <person name="Pan H."/>
            <person name="Kapheim K."/>
        </authorList>
    </citation>
    <scope>NUCLEOTIDE SEQUENCE [LARGE SCALE GENOMIC DNA]</scope>
    <source>
        <strain evidence="1">0111107301</strain>
        <tissue evidence="1">Whole body</tissue>
    </source>
</reference>